<keyword evidence="4" id="KW-0813">Transport</keyword>
<comment type="catalytic activity">
    <reaction evidence="1">
        <text>D-mannitol(out) + N(pros)-phospho-L-histidyl-[protein] = D-mannitol 1-phosphate(in) + L-histidyl-[protein]</text>
        <dbReference type="Rhea" id="RHEA:33363"/>
        <dbReference type="Rhea" id="RHEA-COMP:9745"/>
        <dbReference type="Rhea" id="RHEA-COMP:9746"/>
        <dbReference type="ChEBI" id="CHEBI:16899"/>
        <dbReference type="ChEBI" id="CHEBI:29979"/>
        <dbReference type="ChEBI" id="CHEBI:61381"/>
        <dbReference type="ChEBI" id="CHEBI:64837"/>
        <dbReference type="EC" id="2.7.1.197"/>
    </reaction>
</comment>
<comment type="subcellular location">
    <subcellularLocation>
        <location evidence="2">Cell membrane</location>
        <topology evidence="2">Multi-pass membrane protein</topology>
    </subcellularLocation>
</comment>
<feature type="region of interest" description="Disordered" evidence="13">
    <location>
        <begin position="1"/>
        <end position="35"/>
    </location>
</feature>
<dbReference type="AlphaFoldDB" id="W1XDX1"/>
<dbReference type="Gene3D" id="3.40.50.2300">
    <property type="match status" value="1"/>
</dbReference>
<keyword evidence="12" id="KW-0472">Membrane</keyword>
<dbReference type="EC" id="2.7.1.197" evidence="3"/>
<evidence type="ECO:0000256" key="2">
    <source>
        <dbReference type="ARBA" id="ARBA00004651"/>
    </source>
</evidence>
<evidence type="ECO:0000259" key="14">
    <source>
        <dbReference type="PROSITE" id="PS51099"/>
    </source>
</evidence>
<evidence type="ECO:0000256" key="12">
    <source>
        <dbReference type="ARBA" id="ARBA00023136"/>
    </source>
</evidence>
<evidence type="ECO:0000256" key="10">
    <source>
        <dbReference type="ARBA" id="ARBA00022692"/>
    </source>
</evidence>
<keyword evidence="9" id="KW-0598">Phosphotransferase system</keyword>
<evidence type="ECO:0000313" key="16">
    <source>
        <dbReference type="Proteomes" id="UP000018853"/>
    </source>
</evidence>
<evidence type="ECO:0000256" key="5">
    <source>
        <dbReference type="ARBA" id="ARBA00022475"/>
    </source>
</evidence>
<sequence>LLKTSKVKEEDDIEAATRRMQDMKAESKGASPLSAGDVTNDLSHVRKIIVACDAGMGSSAMGAGVLRKKIQDAGLSQISVTNSAINNLPPDVDLVITHRDLTERAMRQVPQAQHISLTNFLDSGLYTSLTERLVAAQRHTANEEKVKDSLKDSFDDSSANLFKLGAENIFLGRKAATKEE</sequence>
<dbReference type="SUPFAM" id="SSF52794">
    <property type="entry name" value="PTS system IIB component-like"/>
    <property type="match status" value="1"/>
</dbReference>
<keyword evidence="7" id="KW-0762">Sugar transport</keyword>
<dbReference type="GO" id="GO:0005886">
    <property type="term" value="C:plasma membrane"/>
    <property type="evidence" value="ECO:0007669"/>
    <property type="project" value="UniProtKB-SubCell"/>
</dbReference>
<keyword evidence="6" id="KW-0597">Phosphoprotein</keyword>
<evidence type="ECO:0000313" key="15">
    <source>
        <dbReference type="EMBL" id="ETJ26979.1"/>
    </source>
</evidence>
<feature type="compositionally biased region" description="Basic and acidic residues" evidence="13">
    <location>
        <begin position="15"/>
        <end position="27"/>
    </location>
</feature>
<dbReference type="InterPro" id="IPR029503">
    <property type="entry name" value="PTS_EIIB_mannitol"/>
</dbReference>
<dbReference type="InterPro" id="IPR003501">
    <property type="entry name" value="PTS_EIIB_2/3"/>
</dbReference>
<evidence type="ECO:0000256" key="6">
    <source>
        <dbReference type="ARBA" id="ARBA00022553"/>
    </source>
</evidence>
<evidence type="ECO:0000256" key="7">
    <source>
        <dbReference type="ARBA" id="ARBA00022597"/>
    </source>
</evidence>
<evidence type="ECO:0000256" key="4">
    <source>
        <dbReference type="ARBA" id="ARBA00022448"/>
    </source>
</evidence>
<dbReference type="FunFam" id="3.40.50.2300:FF:000047">
    <property type="entry name" value="PTS system mannitol-specific transporter subunit IICBA"/>
    <property type="match status" value="1"/>
</dbReference>
<keyword evidence="11" id="KW-1133">Transmembrane helix</keyword>
<dbReference type="InterPro" id="IPR013011">
    <property type="entry name" value="PTS_EIIB_2"/>
</dbReference>
<reference evidence="15 16" key="1">
    <citation type="submission" date="2013-12" db="EMBL/GenBank/DDBJ databases">
        <title>A Varibaculum cambriense genome reconstructed from a premature infant gut community with otherwise low bacterial novelty that shifts toward anaerobic metabolism during the third week of life.</title>
        <authorList>
            <person name="Brown C.T."/>
            <person name="Sharon I."/>
            <person name="Thomas B.C."/>
            <person name="Castelle C.J."/>
            <person name="Morowitz M.J."/>
            <person name="Banfield J.F."/>
        </authorList>
    </citation>
    <scope>NUCLEOTIDE SEQUENCE [LARGE SCALE GENOMIC DNA]</scope>
    <source>
        <strain evidence="16">DORA_A_5_14_21</strain>
    </source>
</reference>
<evidence type="ECO:0000256" key="8">
    <source>
        <dbReference type="ARBA" id="ARBA00022679"/>
    </source>
</evidence>
<dbReference type="CDD" id="cd05567">
    <property type="entry name" value="PTS_IIB_mannitol"/>
    <property type="match status" value="1"/>
</dbReference>
<dbReference type="PANTHER" id="PTHR30181:SF2">
    <property type="entry name" value="PTS SYSTEM MANNITOL-SPECIFIC EIICBA COMPONENT"/>
    <property type="match status" value="1"/>
</dbReference>
<organism evidence="15 16">
    <name type="scientific">Escherichia coli DORA_A_5_14_21</name>
    <dbReference type="NCBI Taxonomy" id="1403943"/>
    <lineage>
        <taxon>Bacteria</taxon>
        <taxon>Pseudomonadati</taxon>
        <taxon>Pseudomonadota</taxon>
        <taxon>Gammaproteobacteria</taxon>
        <taxon>Enterobacterales</taxon>
        <taxon>Enterobacteriaceae</taxon>
        <taxon>Escherichia</taxon>
    </lineage>
</organism>
<dbReference type="Pfam" id="PF02302">
    <property type="entry name" value="PTS_IIB"/>
    <property type="match status" value="1"/>
</dbReference>
<feature type="domain" description="PTS EIIB type-2" evidence="14">
    <location>
        <begin position="46"/>
        <end position="141"/>
    </location>
</feature>
<dbReference type="PROSITE" id="PS51099">
    <property type="entry name" value="PTS_EIIB_TYPE_2"/>
    <property type="match status" value="1"/>
</dbReference>
<feature type="non-terminal residue" evidence="15">
    <location>
        <position position="1"/>
    </location>
</feature>
<evidence type="ECO:0000256" key="13">
    <source>
        <dbReference type="SAM" id="MobiDB-lite"/>
    </source>
</evidence>
<comment type="caution">
    <text evidence="15">The sequence shown here is derived from an EMBL/GenBank/DDBJ whole genome shotgun (WGS) entry which is preliminary data.</text>
</comment>
<evidence type="ECO:0000256" key="11">
    <source>
        <dbReference type="ARBA" id="ARBA00022989"/>
    </source>
</evidence>
<proteinExistence type="predicted"/>
<evidence type="ECO:0000256" key="9">
    <source>
        <dbReference type="ARBA" id="ARBA00022683"/>
    </source>
</evidence>
<dbReference type="InterPro" id="IPR036095">
    <property type="entry name" value="PTS_EIIB-like_sf"/>
</dbReference>
<accession>W1XDX1</accession>
<evidence type="ECO:0000256" key="3">
    <source>
        <dbReference type="ARBA" id="ARBA00011909"/>
    </source>
</evidence>
<dbReference type="InterPro" id="IPR050893">
    <property type="entry name" value="Sugar_PTS"/>
</dbReference>
<dbReference type="GO" id="GO:0090563">
    <property type="term" value="F:protein-phosphocysteine-sugar phosphotransferase activity"/>
    <property type="evidence" value="ECO:0007669"/>
    <property type="project" value="TreeGrafter"/>
</dbReference>
<dbReference type="Proteomes" id="UP000018853">
    <property type="component" value="Unassembled WGS sequence"/>
</dbReference>
<keyword evidence="5" id="KW-1003">Cell membrane</keyword>
<feature type="non-terminal residue" evidence="15">
    <location>
        <position position="180"/>
    </location>
</feature>
<protein>
    <recommendedName>
        <fullName evidence="3">protein-N(pi)-phosphohistidine--D-mannitol phosphotransferase</fullName>
        <ecNumber evidence="3">2.7.1.197</ecNumber>
    </recommendedName>
</protein>
<gene>
    <name evidence="15" type="ORF">Q609_ECAC00534G0001</name>
</gene>
<dbReference type="GO" id="GO:0009401">
    <property type="term" value="P:phosphoenolpyruvate-dependent sugar phosphotransferase system"/>
    <property type="evidence" value="ECO:0007669"/>
    <property type="project" value="UniProtKB-KW"/>
</dbReference>
<dbReference type="EMBL" id="AZLZ01000534">
    <property type="protein sequence ID" value="ETJ26979.1"/>
    <property type="molecule type" value="Genomic_DNA"/>
</dbReference>
<dbReference type="PANTHER" id="PTHR30181">
    <property type="entry name" value="MANNITOL PERMEASE IIC COMPONENT"/>
    <property type="match status" value="1"/>
</dbReference>
<name>W1XDX1_ECOLX</name>
<keyword evidence="10" id="KW-0812">Transmembrane</keyword>
<evidence type="ECO:0000256" key="1">
    <source>
        <dbReference type="ARBA" id="ARBA00001655"/>
    </source>
</evidence>
<keyword evidence="8" id="KW-0808">Transferase</keyword>
<dbReference type="GO" id="GO:0022872">
    <property type="term" value="F:protein-N(PI)-phosphohistidine-mannitol phosphotransferase system transmembrane transporter activity"/>
    <property type="evidence" value="ECO:0007669"/>
    <property type="project" value="InterPro"/>
</dbReference>